<comment type="caution">
    <text evidence="2">The sequence shown here is derived from an EMBL/GenBank/DDBJ whole genome shotgun (WGS) entry which is preliminary data.</text>
</comment>
<dbReference type="Pfam" id="PF06114">
    <property type="entry name" value="Peptidase_M78"/>
    <property type="match status" value="1"/>
</dbReference>
<reference evidence="3" key="1">
    <citation type="journal article" date="2019" name="Int. J. Syst. Evol. Microbiol.">
        <title>The Global Catalogue of Microorganisms (GCM) 10K type strain sequencing project: providing services to taxonomists for standard genome sequencing and annotation.</title>
        <authorList>
            <consortium name="The Broad Institute Genomics Platform"/>
            <consortium name="The Broad Institute Genome Sequencing Center for Infectious Disease"/>
            <person name="Wu L."/>
            <person name="Ma J."/>
        </authorList>
    </citation>
    <scope>NUCLEOTIDE SEQUENCE [LARGE SCALE GENOMIC DNA]</scope>
    <source>
        <strain evidence="3">ZS-35-S2</strain>
    </source>
</reference>
<evidence type="ECO:0000259" key="1">
    <source>
        <dbReference type="Pfam" id="PF06114"/>
    </source>
</evidence>
<dbReference type="Gene3D" id="1.10.10.2910">
    <property type="match status" value="1"/>
</dbReference>
<organism evidence="2 3">
    <name type="scientific">Plantactinospora solaniradicis</name>
    <dbReference type="NCBI Taxonomy" id="1723736"/>
    <lineage>
        <taxon>Bacteria</taxon>
        <taxon>Bacillati</taxon>
        <taxon>Actinomycetota</taxon>
        <taxon>Actinomycetes</taxon>
        <taxon>Micromonosporales</taxon>
        <taxon>Micromonosporaceae</taxon>
        <taxon>Plantactinospora</taxon>
    </lineage>
</organism>
<keyword evidence="3" id="KW-1185">Reference proteome</keyword>
<sequence>MTSTNIPVPSDILLQVRKLLPKNPMNYNQARIVAEMQAGCLRKTLRLSQPTLPLDWIEQIPGVSVMLVTASDMERRTKTPASSGATAIGEDGSYRIYIAENNSRTHCRFTLCHELFHVITGPFESEIFSDFGHGDSELHKRRIERVADHFAANLLVPKGLLCKAWDLPVRGLAELAGIFGVSEDAMRIRLRTVGLIRSGLTKEMFYRTPAYGRYELEIALKGGER</sequence>
<feature type="domain" description="IrrE N-terminal-like" evidence="1">
    <location>
        <begin position="90"/>
        <end position="190"/>
    </location>
</feature>
<name>A0ABW1KLL7_9ACTN</name>
<dbReference type="InterPro" id="IPR052345">
    <property type="entry name" value="Rad_response_metalloprotease"/>
</dbReference>
<dbReference type="EMBL" id="JBHSPR010000053">
    <property type="protein sequence ID" value="MFC6021879.1"/>
    <property type="molecule type" value="Genomic_DNA"/>
</dbReference>
<dbReference type="PANTHER" id="PTHR43236:SF2">
    <property type="entry name" value="BLL0069 PROTEIN"/>
    <property type="match status" value="1"/>
</dbReference>
<evidence type="ECO:0000313" key="2">
    <source>
        <dbReference type="EMBL" id="MFC6021879.1"/>
    </source>
</evidence>
<evidence type="ECO:0000313" key="3">
    <source>
        <dbReference type="Proteomes" id="UP001596203"/>
    </source>
</evidence>
<proteinExistence type="predicted"/>
<dbReference type="RefSeq" id="WP_377430661.1">
    <property type="nucleotide sequence ID" value="NZ_JBHSPR010000053.1"/>
</dbReference>
<gene>
    <name evidence="2" type="ORF">ACFP2T_37670</name>
</gene>
<accession>A0ABW1KLL7</accession>
<dbReference type="InterPro" id="IPR010359">
    <property type="entry name" value="IrrE_HExxH"/>
</dbReference>
<dbReference type="PANTHER" id="PTHR43236">
    <property type="entry name" value="ANTITOXIN HIGA1"/>
    <property type="match status" value="1"/>
</dbReference>
<dbReference type="Proteomes" id="UP001596203">
    <property type="component" value="Unassembled WGS sequence"/>
</dbReference>
<protein>
    <submittedName>
        <fullName evidence="2">ImmA/IrrE family metallo-endopeptidase</fullName>
    </submittedName>
</protein>